<evidence type="ECO:0000313" key="1">
    <source>
        <dbReference type="EMBL" id="MFC5526145.1"/>
    </source>
</evidence>
<dbReference type="RefSeq" id="WP_377319690.1">
    <property type="nucleotide sequence ID" value="NZ_JBHSNF010000002.1"/>
</dbReference>
<proteinExistence type="predicted"/>
<protein>
    <recommendedName>
        <fullName evidence="3">Tle cognate immunity protein 4 C-terminal domain-containing protein</fullName>
    </recommendedName>
</protein>
<keyword evidence="2" id="KW-1185">Reference proteome</keyword>
<evidence type="ECO:0008006" key="3">
    <source>
        <dbReference type="Google" id="ProtNLM"/>
    </source>
</evidence>
<reference evidence="2" key="1">
    <citation type="journal article" date="2019" name="Int. J. Syst. Evol. Microbiol.">
        <title>The Global Catalogue of Microorganisms (GCM) 10K type strain sequencing project: providing services to taxonomists for standard genome sequencing and annotation.</title>
        <authorList>
            <consortium name="The Broad Institute Genomics Platform"/>
            <consortium name="The Broad Institute Genome Sequencing Center for Infectious Disease"/>
            <person name="Wu L."/>
            <person name="Ma J."/>
        </authorList>
    </citation>
    <scope>NUCLEOTIDE SEQUENCE [LARGE SCALE GENOMIC DNA]</scope>
    <source>
        <strain evidence="2">CGMCC 1.16619</strain>
    </source>
</reference>
<accession>A0ABW0QNB1</accession>
<gene>
    <name evidence="1" type="ORF">ACFPPA_10360</name>
</gene>
<comment type="caution">
    <text evidence="1">The sequence shown here is derived from an EMBL/GenBank/DDBJ whole genome shotgun (WGS) entry which is preliminary data.</text>
</comment>
<sequence>MTDQPTHIEDGQTRPDSEGAFLCARFAGGRFNAHAIPFDVLPDLAAYRSLLIEVAKMLFKRRHNNRVRVPKGFEDSFQIGLARVEGGQSAVVTGVRLPPHQTAPQGDLGFPAYEEFQEAKAYVDDLIRRVQATGEVPTDFPPELAGCFNPFGQNLQPDEFIELGYDTPKPVRYDTLIRKQIVLSREKTYENAVNAVFTLNGGVSDAGTVHVLDDTGTRFDFRPLSEFEFQKAYARTTKRVRLIGTGLYDKSERLRRLVDVSIVYNDDEPRQPFDERLDEIARAEEGWYEPGNPAPTHAAVEAMRNFVRLAVLEVGAHAPYLYPLPDGGIGAEWTIGTWEASANIAPDGSTVSLHAINTGSMKELRDELKTDAIDLAARFSMSWDVLTTDTGDGDAGS</sequence>
<dbReference type="Proteomes" id="UP001596114">
    <property type="component" value="Unassembled WGS sequence"/>
</dbReference>
<dbReference type="EMBL" id="JBHSNF010000002">
    <property type="protein sequence ID" value="MFC5526145.1"/>
    <property type="molecule type" value="Genomic_DNA"/>
</dbReference>
<organism evidence="1 2">
    <name type="scientific">Rhodanobacter ginsengisoli</name>
    <dbReference type="NCBI Taxonomy" id="418646"/>
    <lineage>
        <taxon>Bacteria</taxon>
        <taxon>Pseudomonadati</taxon>
        <taxon>Pseudomonadota</taxon>
        <taxon>Gammaproteobacteria</taxon>
        <taxon>Lysobacterales</taxon>
        <taxon>Rhodanobacteraceae</taxon>
        <taxon>Rhodanobacter</taxon>
    </lineage>
</organism>
<name>A0ABW0QNB1_9GAMM</name>
<evidence type="ECO:0000313" key="2">
    <source>
        <dbReference type="Proteomes" id="UP001596114"/>
    </source>
</evidence>